<organism evidence="1">
    <name type="scientific">Tanacetum cinerariifolium</name>
    <name type="common">Dalmatian daisy</name>
    <name type="synonym">Chrysanthemum cinerariifolium</name>
    <dbReference type="NCBI Taxonomy" id="118510"/>
    <lineage>
        <taxon>Eukaryota</taxon>
        <taxon>Viridiplantae</taxon>
        <taxon>Streptophyta</taxon>
        <taxon>Embryophyta</taxon>
        <taxon>Tracheophyta</taxon>
        <taxon>Spermatophyta</taxon>
        <taxon>Magnoliopsida</taxon>
        <taxon>eudicotyledons</taxon>
        <taxon>Gunneridae</taxon>
        <taxon>Pentapetalae</taxon>
        <taxon>asterids</taxon>
        <taxon>campanulids</taxon>
        <taxon>Asterales</taxon>
        <taxon>Asteraceae</taxon>
        <taxon>Asteroideae</taxon>
        <taxon>Anthemideae</taxon>
        <taxon>Anthemidinae</taxon>
        <taxon>Tanacetum</taxon>
    </lineage>
</organism>
<dbReference type="EMBL" id="BKCJ011146238">
    <property type="protein sequence ID" value="GFC93955.1"/>
    <property type="molecule type" value="Genomic_DNA"/>
</dbReference>
<comment type="caution">
    <text evidence="1">The sequence shown here is derived from an EMBL/GenBank/DDBJ whole genome shotgun (WGS) entry which is preliminary data.</text>
</comment>
<sequence>TLDTLLSRVEVSEEHALSLYLGGLPTELEMSVRMFRPKTLSDAYCLTTLQEATLEAIKKKSGPFTNHSNNRFRKYVPGHKCSGQLYSLLALADDDEEEEFLDDDDSLVDTVNEGVQAHISLNALFGISSLQTMRVI</sequence>
<dbReference type="AlphaFoldDB" id="A0A699S9Y0"/>
<name>A0A699S9Y0_TANCI</name>
<proteinExistence type="predicted"/>
<gene>
    <name evidence="1" type="ORF">Tci_865925</name>
</gene>
<feature type="non-terminal residue" evidence="1">
    <location>
        <position position="1"/>
    </location>
</feature>
<evidence type="ECO:0000313" key="1">
    <source>
        <dbReference type="EMBL" id="GFC93955.1"/>
    </source>
</evidence>
<protein>
    <submittedName>
        <fullName evidence="1">Gypsy/Ty3 retroelement polyprotein</fullName>
    </submittedName>
</protein>
<reference evidence="1" key="1">
    <citation type="journal article" date="2019" name="Sci. Rep.">
        <title>Draft genome of Tanacetum cinerariifolium, the natural source of mosquito coil.</title>
        <authorList>
            <person name="Yamashiro T."/>
            <person name="Shiraishi A."/>
            <person name="Satake H."/>
            <person name="Nakayama K."/>
        </authorList>
    </citation>
    <scope>NUCLEOTIDE SEQUENCE</scope>
</reference>
<accession>A0A699S9Y0</accession>